<dbReference type="InterPro" id="IPR031475">
    <property type="entry name" value="NBD_C"/>
</dbReference>
<dbReference type="Gene3D" id="3.40.50.10840">
    <property type="entry name" value="Putative sugar-binding, N-terminal domain"/>
    <property type="match status" value="1"/>
</dbReference>
<evidence type="ECO:0000313" key="9">
    <source>
        <dbReference type="EMBL" id="MFC4873817.1"/>
    </source>
</evidence>
<dbReference type="Pfam" id="PF17042">
    <property type="entry name" value="NBD_C"/>
    <property type="match status" value="1"/>
</dbReference>
<keyword evidence="5" id="KW-0067">ATP-binding</keyword>
<dbReference type="InterPro" id="IPR037051">
    <property type="entry name" value="4-carb_acid_sugar_kinase_N_sf"/>
</dbReference>
<evidence type="ECO:0000256" key="1">
    <source>
        <dbReference type="ARBA" id="ARBA00005715"/>
    </source>
</evidence>
<feature type="domain" description="Four-carbon acid sugar kinase nucleotide binding" evidence="8">
    <location>
        <begin position="303"/>
        <end position="374"/>
    </location>
</feature>
<evidence type="ECO:0000256" key="2">
    <source>
        <dbReference type="ARBA" id="ARBA00022679"/>
    </source>
</evidence>
<comment type="similarity">
    <text evidence="1">Belongs to the four-carbon acid sugar kinase family.</text>
</comment>
<dbReference type="Pfam" id="PF07005">
    <property type="entry name" value="SBD_N"/>
    <property type="match status" value="1"/>
</dbReference>
<dbReference type="InterPro" id="IPR042213">
    <property type="entry name" value="NBD_C_sf"/>
</dbReference>
<keyword evidence="6" id="KW-0119">Carbohydrate metabolism</keyword>
<evidence type="ECO:0000256" key="4">
    <source>
        <dbReference type="ARBA" id="ARBA00022777"/>
    </source>
</evidence>
<feature type="domain" description="Four-carbon acid sugar kinase N-terminal" evidence="7">
    <location>
        <begin position="3"/>
        <end position="151"/>
    </location>
</feature>
<keyword evidence="10" id="KW-1185">Reference proteome</keyword>
<evidence type="ECO:0000259" key="8">
    <source>
        <dbReference type="Pfam" id="PF17042"/>
    </source>
</evidence>
<gene>
    <name evidence="9" type="ORF">ACFPFU_19090</name>
</gene>
<protein>
    <submittedName>
        <fullName evidence="9">Four-carbon acid sugar kinase family protein</fullName>
        <ecNumber evidence="9">2.7.1.-</ecNumber>
    </submittedName>
</protein>
<evidence type="ECO:0000259" key="7">
    <source>
        <dbReference type="Pfam" id="PF07005"/>
    </source>
</evidence>
<evidence type="ECO:0000256" key="3">
    <source>
        <dbReference type="ARBA" id="ARBA00022741"/>
    </source>
</evidence>
<evidence type="ECO:0000256" key="6">
    <source>
        <dbReference type="ARBA" id="ARBA00023277"/>
    </source>
</evidence>
<organism evidence="9 10">
    <name type="scientific">Negadavirga shengliensis</name>
    <dbReference type="NCBI Taxonomy" id="1389218"/>
    <lineage>
        <taxon>Bacteria</taxon>
        <taxon>Pseudomonadati</taxon>
        <taxon>Bacteroidota</taxon>
        <taxon>Cytophagia</taxon>
        <taxon>Cytophagales</taxon>
        <taxon>Cyclobacteriaceae</taxon>
        <taxon>Negadavirga</taxon>
    </lineage>
</organism>
<dbReference type="RefSeq" id="WP_377067054.1">
    <property type="nucleotide sequence ID" value="NZ_JBHSJJ010000013.1"/>
</dbReference>
<name>A0ABV9T521_9BACT</name>
<dbReference type="SUPFAM" id="SSF142764">
    <property type="entry name" value="YgbK-like"/>
    <property type="match status" value="1"/>
</dbReference>
<accession>A0ABV9T521</accession>
<evidence type="ECO:0000313" key="10">
    <source>
        <dbReference type="Proteomes" id="UP001595818"/>
    </source>
</evidence>
<dbReference type="Gene3D" id="3.40.980.20">
    <property type="entry name" value="Four-carbon acid sugar kinase, nucleotide binding domain"/>
    <property type="match status" value="1"/>
</dbReference>
<evidence type="ECO:0000256" key="5">
    <source>
        <dbReference type="ARBA" id="ARBA00022840"/>
    </source>
</evidence>
<keyword evidence="3" id="KW-0547">Nucleotide-binding</keyword>
<dbReference type="EC" id="2.7.1.-" evidence="9"/>
<dbReference type="InterPro" id="IPR010737">
    <property type="entry name" value="4-carb_acid_sugar_kinase_N"/>
</dbReference>
<dbReference type="EMBL" id="JBHSJJ010000013">
    <property type="protein sequence ID" value="MFC4873817.1"/>
    <property type="molecule type" value="Genomic_DNA"/>
</dbReference>
<proteinExistence type="inferred from homology"/>
<sequence length="392" mass="43124">MITAIADDITGAAEIAGVCLRLGIPVSFSLDVKPVDKGVLVVATDTRSLNVEEAVKETKALAQKLLETGTQHVFKKTDSVLRGHVAEELEAMAKVFEKAKIVLAPANPYTERTIRNGEYFVKGKPLDQTDFSDDPEFPASSSLIRKLVHPAELPVHIGDFSGEGGWQKGISIPDSANMDDLTALAGHIDDEVVPAGSGAFFEAYLRTNFEHLCGTAPQQENNHPMEGDGLLVAGSNHFQTHDFIKNALANGIKVCEMPKMLKIQEIHHGKLGDWITDVKFLLQNFGKVILTLGKIQVRFDNCSHILKERMAYTVVRAIQEHGIQELLVSGGATVYAIISKLNWREFVPLEELSPGVVRLREQSTGCYLTIKPGSYDWPDEIISFFDMACDRV</sequence>
<dbReference type="GO" id="GO:0016301">
    <property type="term" value="F:kinase activity"/>
    <property type="evidence" value="ECO:0007669"/>
    <property type="project" value="UniProtKB-KW"/>
</dbReference>
<comment type="caution">
    <text evidence="9">The sequence shown here is derived from an EMBL/GenBank/DDBJ whole genome shotgun (WGS) entry which is preliminary data.</text>
</comment>
<keyword evidence="4 9" id="KW-0418">Kinase</keyword>
<reference evidence="10" key="1">
    <citation type="journal article" date="2019" name="Int. J. Syst. Evol. Microbiol.">
        <title>The Global Catalogue of Microorganisms (GCM) 10K type strain sequencing project: providing services to taxonomists for standard genome sequencing and annotation.</title>
        <authorList>
            <consortium name="The Broad Institute Genomics Platform"/>
            <consortium name="The Broad Institute Genome Sequencing Center for Infectious Disease"/>
            <person name="Wu L."/>
            <person name="Ma J."/>
        </authorList>
    </citation>
    <scope>NUCLEOTIDE SEQUENCE [LARGE SCALE GENOMIC DNA]</scope>
    <source>
        <strain evidence="10">CGMCC 4.7466</strain>
    </source>
</reference>
<keyword evidence="2 9" id="KW-0808">Transferase</keyword>
<dbReference type="Proteomes" id="UP001595818">
    <property type="component" value="Unassembled WGS sequence"/>
</dbReference>